<protein>
    <submittedName>
        <fullName evidence="9">Protein FAR1-RELATED SEQUENCE 5-like</fullName>
    </submittedName>
</protein>
<dbReference type="PROSITE" id="PS50158">
    <property type="entry name" value="ZF_CCHC"/>
    <property type="match status" value="1"/>
</dbReference>
<evidence type="ECO:0000256" key="5">
    <source>
        <dbReference type="SAM" id="MobiDB-lite"/>
    </source>
</evidence>
<dbReference type="InterPro" id="IPR001878">
    <property type="entry name" value="Znf_CCHC"/>
</dbReference>
<proteinExistence type="predicted"/>
<dbReference type="SMART" id="SM00575">
    <property type="entry name" value="ZnF_PMZ"/>
    <property type="match status" value="1"/>
</dbReference>
<dbReference type="GeneID" id="109726388"/>
<dbReference type="Proteomes" id="UP000515123">
    <property type="component" value="Linkage group 2"/>
</dbReference>
<dbReference type="InterPro" id="IPR004330">
    <property type="entry name" value="FAR1_DNA_bnd_dom"/>
</dbReference>
<dbReference type="Pfam" id="PF03101">
    <property type="entry name" value="FAR1"/>
    <property type="match status" value="1"/>
</dbReference>
<reference evidence="9" key="2">
    <citation type="submission" date="2025-08" db="UniProtKB">
        <authorList>
            <consortium name="RefSeq"/>
        </authorList>
    </citation>
    <scope>IDENTIFICATION</scope>
    <source>
        <tissue evidence="9">Leaf</tissue>
    </source>
</reference>
<dbReference type="Pfam" id="PF04434">
    <property type="entry name" value="SWIM"/>
    <property type="match status" value="1"/>
</dbReference>
<accession>A0A6P5H0I6</accession>
<keyword evidence="2 4" id="KW-0863">Zinc-finger</keyword>
<dbReference type="PANTHER" id="PTHR47718">
    <property type="entry name" value="OS01G0519700 PROTEIN"/>
    <property type="match status" value="1"/>
</dbReference>
<dbReference type="GO" id="GO:0008270">
    <property type="term" value="F:zinc ion binding"/>
    <property type="evidence" value="ECO:0007669"/>
    <property type="project" value="UniProtKB-KW"/>
</dbReference>
<evidence type="ECO:0000256" key="4">
    <source>
        <dbReference type="PROSITE-ProRule" id="PRU00047"/>
    </source>
</evidence>
<dbReference type="GO" id="GO:0003676">
    <property type="term" value="F:nucleic acid binding"/>
    <property type="evidence" value="ECO:0007669"/>
    <property type="project" value="InterPro"/>
</dbReference>
<evidence type="ECO:0000313" key="8">
    <source>
        <dbReference type="Proteomes" id="UP000515123"/>
    </source>
</evidence>
<keyword evidence="1" id="KW-0479">Metal-binding</keyword>
<dbReference type="RefSeq" id="XP_020111535.1">
    <property type="nucleotide sequence ID" value="XM_020255946.1"/>
</dbReference>
<name>A0A6P5H0I6_ANACO</name>
<evidence type="ECO:0000259" key="6">
    <source>
        <dbReference type="PROSITE" id="PS50158"/>
    </source>
</evidence>
<evidence type="ECO:0000256" key="3">
    <source>
        <dbReference type="ARBA" id="ARBA00022833"/>
    </source>
</evidence>
<evidence type="ECO:0000313" key="9">
    <source>
        <dbReference type="RefSeq" id="XP_020111535.1"/>
    </source>
</evidence>
<feature type="compositionally biased region" description="Polar residues" evidence="5">
    <location>
        <begin position="111"/>
        <end position="127"/>
    </location>
</feature>
<sequence length="787" mass="91722">MREYGSTIGSSVSLCNIDVENEVDEELEQIATAEQICMSTQPIEEPRVGLEFNSIEDGKKFYNDYAFKMGFSIRKTYHYKSKKHDDAITSVTYCCAKAGLSKSQTHEKGHCQNSEGSNTPKKQFSNRRSGCKAHIVLRIDDRGKWMITVVANEHNHELIISPSKSRFFRSHRAITEEQKELIHMMNEQNISTSQIMAFMQAREGGRHNIHFTRKDLSNKVAEKNRNLIGIDVASALNYFRELQSKDPLFFYAIDVDDQQRARNIFWVDGRSRLAYEHFGDVVTFDTTYMTNKYSMPFAPFIGVNHHLQSIFFGCALIRDETANTFAWLFETWIKAMYGRHPKAIITDQDPAMKKAIEEVFPTTVHRCCQWHVMRKAKEHFGVLYNTKDGFENDLKECINCSLSIEEFEDAWITMLDKYELHENNHLRLLWNIRHQWIPAYFRDTFFANMSTSQRSESMNAVAKIWLDAHTSIFKFVMQFEKMTHNQYEREDLEDFMTKDREPSLWSDDPIEKDARRIYTRNIFSEFKTQLRATTGYKLIELKKDSLYKISSISHSSTSRQWMCTYIVTVVRPENMVSCTCKLFEFYGLLCAHALKVMHYIEIYNIPPHYILNRWTKNAKKRIPSNSTEMSDGSSFCRSRRFDSLTLEMQKFIFEGSKNLKAHETACQIIREGIDTLTSINQMFESEEATIKEPSISLHRIVISQSSQVNMLASECTIKDPPQSQCKGKRKPQRFKPSIEKKIRVPRTCKQCGKKGHNIRTCKEIVDEVPSNDPSFSERLEETDDEET</sequence>
<feature type="domain" description="SWIM-type" evidence="7">
    <location>
        <begin position="565"/>
        <end position="601"/>
    </location>
</feature>
<evidence type="ECO:0000256" key="2">
    <source>
        <dbReference type="ARBA" id="ARBA00022771"/>
    </source>
</evidence>
<evidence type="ECO:0000259" key="7">
    <source>
        <dbReference type="PROSITE" id="PS50966"/>
    </source>
</evidence>
<feature type="domain" description="CCHC-type" evidence="6">
    <location>
        <begin position="748"/>
        <end position="763"/>
    </location>
</feature>
<dbReference type="InterPro" id="IPR018289">
    <property type="entry name" value="MULE_transposase_dom"/>
</dbReference>
<dbReference type="PROSITE" id="PS50966">
    <property type="entry name" value="ZF_SWIM"/>
    <property type="match status" value="1"/>
</dbReference>
<keyword evidence="8" id="KW-1185">Reference proteome</keyword>
<dbReference type="Pfam" id="PF10551">
    <property type="entry name" value="MULE"/>
    <property type="match status" value="1"/>
</dbReference>
<feature type="region of interest" description="Disordered" evidence="5">
    <location>
        <begin position="765"/>
        <end position="787"/>
    </location>
</feature>
<dbReference type="InterPro" id="IPR007527">
    <property type="entry name" value="Znf_SWIM"/>
</dbReference>
<dbReference type="AlphaFoldDB" id="A0A6P5H0I6"/>
<evidence type="ECO:0000256" key="1">
    <source>
        <dbReference type="ARBA" id="ARBA00022723"/>
    </source>
</evidence>
<gene>
    <name evidence="9" type="primary">LOC109726388</name>
</gene>
<dbReference type="OrthoDB" id="598544at2759"/>
<organism evidence="8 9">
    <name type="scientific">Ananas comosus</name>
    <name type="common">Pineapple</name>
    <name type="synonym">Ananas ananas</name>
    <dbReference type="NCBI Taxonomy" id="4615"/>
    <lineage>
        <taxon>Eukaryota</taxon>
        <taxon>Viridiplantae</taxon>
        <taxon>Streptophyta</taxon>
        <taxon>Embryophyta</taxon>
        <taxon>Tracheophyta</taxon>
        <taxon>Spermatophyta</taxon>
        <taxon>Magnoliopsida</taxon>
        <taxon>Liliopsida</taxon>
        <taxon>Poales</taxon>
        <taxon>Bromeliaceae</taxon>
        <taxon>Bromelioideae</taxon>
        <taxon>Ananas</taxon>
    </lineage>
</organism>
<keyword evidence="3" id="KW-0862">Zinc</keyword>
<dbReference type="InterPro" id="IPR006564">
    <property type="entry name" value="Znf_PMZ"/>
</dbReference>
<reference evidence="8" key="1">
    <citation type="journal article" date="2015" name="Nat. Genet.">
        <title>The pineapple genome and the evolution of CAM photosynthesis.</title>
        <authorList>
            <person name="Ming R."/>
            <person name="VanBuren R."/>
            <person name="Wai C.M."/>
            <person name="Tang H."/>
            <person name="Schatz M.C."/>
            <person name="Bowers J.E."/>
            <person name="Lyons E."/>
            <person name="Wang M.L."/>
            <person name="Chen J."/>
            <person name="Biggers E."/>
            <person name="Zhang J."/>
            <person name="Huang L."/>
            <person name="Zhang L."/>
            <person name="Miao W."/>
            <person name="Zhang J."/>
            <person name="Ye Z."/>
            <person name="Miao C."/>
            <person name="Lin Z."/>
            <person name="Wang H."/>
            <person name="Zhou H."/>
            <person name="Yim W.C."/>
            <person name="Priest H.D."/>
            <person name="Zheng C."/>
            <person name="Woodhouse M."/>
            <person name="Edger P.P."/>
            <person name="Guyot R."/>
            <person name="Guo H.B."/>
            <person name="Guo H."/>
            <person name="Zheng G."/>
            <person name="Singh R."/>
            <person name="Sharma A."/>
            <person name="Min X."/>
            <person name="Zheng Y."/>
            <person name="Lee H."/>
            <person name="Gurtowski J."/>
            <person name="Sedlazeck F.J."/>
            <person name="Harkess A."/>
            <person name="McKain M.R."/>
            <person name="Liao Z."/>
            <person name="Fang J."/>
            <person name="Liu J."/>
            <person name="Zhang X."/>
            <person name="Zhang Q."/>
            <person name="Hu W."/>
            <person name="Qin Y."/>
            <person name="Wang K."/>
            <person name="Chen L.Y."/>
            <person name="Shirley N."/>
            <person name="Lin Y.R."/>
            <person name="Liu L.Y."/>
            <person name="Hernandez A.G."/>
            <person name="Wright C.L."/>
            <person name="Bulone V."/>
            <person name="Tuskan G.A."/>
            <person name="Heath K."/>
            <person name="Zee F."/>
            <person name="Moore P.H."/>
            <person name="Sunkar R."/>
            <person name="Leebens-Mack J.H."/>
            <person name="Mockler T."/>
            <person name="Bennetzen J.L."/>
            <person name="Freeling M."/>
            <person name="Sankoff D."/>
            <person name="Paterson A.H."/>
            <person name="Zhu X."/>
            <person name="Yang X."/>
            <person name="Smith J.A."/>
            <person name="Cushman J.C."/>
            <person name="Paull R.E."/>
            <person name="Yu Q."/>
        </authorList>
    </citation>
    <scope>NUCLEOTIDE SEQUENCE [LARGE SCALE GENOMIC DNA]</scope>
    <source>
        <strain evidence="8">cv. F153</strain>
    </source>
</reference>
<feature type="region of interest" description="Disordered" evidence="5">
    <location>
        <begin position="105"/>
        <end position="127"/>
    </location>
</feature>